<dbReference type="GO" id="GO:0003968">
    <property type="term" value="F:RNA-directed RNA polymerase activity"/>
    <property type="evidence" value="ECO:0007669"/>
    <property type="project" value="UniProtKB-KW"/>
</dbReference>
<evidence type="ECO:0000259" key="2">
    <source>
        <dbReference type="Pfam" id="PF05183"/>
    </source>
</evidence>
<dbReference type="AlphaFoldDB" id="A0A8S1UJE9"/>
<dbReference type="GO" id="GO:0031380">
    <property type="term" value="C:nuclear RNA-directed RNA polymerase complex"/>
    <property type="evidence" value="ECO:0007669"/>
    <property type="project" value="TreeGrafter"/>
</dbReference>
<organism evidence="3 4">
    <name type="scientific">Paramecium octaurelia</name>
    <dbReference type="NCBI Taxonomy" id="43137"/>
    <lineage>
        <taxon>Eukaryota</taxon>
        <taxon>Sar</taxon>
        <taxon>Alveolata</taxon>
        <taxon>Ciliophora</taxon>
        <taxon>Intramacronucleata</taxon>
        <taxon>Oligohymenophorea</taxon>
        <taxon>Peniculida</taxon>
        <taxon>Parameciidae</taxon>
        <taxon>Paramecium</taxon>
    </lineage>
</organism>
<dbReference type="OrthoDB" id="6513042at2759"/>
<keyword evidence="1" id="KW-0808">Transferase</keyword>
<gene>
    <name evidence="3" type="ORF">POCTA_138.1.T0450077</name>
</gene>
<dbReference type="GO" id="GO:0030422">
    <property type="term" value="P:siRNA processing"/>
    <property type="evidence" value="ECO:0007669"/>
    <property type="project" value="TreeGrafter"/>
</dbReference>
<comment type="similarity">
    <text evidence="1">Belongs to the RdRP family.</text>
</comment>
<comment type="caution">
    <text evidence="3">The sequence shown here is derived from an EMBL/GenBank/DDBJ whole genome shotgun (WGS) entry which is preliminary data.</text>
</comment>
<evidence type="ECO:0000313" key="3">
    <source>
        <dbReference type="EMBL" id="CAD8164484.1"/>
    </source>
</evidence>
<proteinExistence type="inferred from homology"/>
<comment type="catalytic activity">
    <reaction evidence="1">
        <text>RNA(n) + a ribonucleoside 5'-triphosphate = RNA(n+1) + diphosphate</text>
        <dbReference type="Rhea" id="RHEA:21248"/>
        <dbReference type="Rhea" id="RHEA-COMP:14527"/>
        <dbReference type="Rhea" id="RHEA-COMP:17342"/>
        <dbReference type="ChEBI" id="CHEBI:33019"/>
        <dbReference type="ChEBI" id="CHEBI:61557"/>
        <dbReference type="ChEBI" id="CHEBI:140395"/>
        <dbReference type="EC" id="2.7.7.48"/>
    </reaction>
</comment>
<accession>A0A8S1UJE9</accession>
<dbReference type="Proteomes" id="UP000683925">
    <property type="component" value="Unassembled WGS sequence"/>
</dbReference>
<keyword evidence="1" id="KW-0694">RNA-binding</keyword>
<dbReference type="InterPro" id="IPR007855">
    <property type="entry name" value="RDRP"/>
</dbReference>
<keyword evidence="1" id="KW-0696">RNA-directed RNA polymerase</keyword>
<evidence type="ECO:0000313" key="4">
    <source>
        <dbReference type="Proteomes" id="UP000683925"/>
    </source>
</evidence>
<dbReference type="EC" id="2.7.7.48" evidence="1"/>
<dbReference type="PANTHER" id="PTHR23079">
    <property type="entry name" value="RNA-DEPENDENT RNA POLYMERASE"/>
    <property type="match status" value="1"/>
</dbReference>
<dbReference type="GO" id="GO:0003723">
    <property type="term" value="F:RNA binding"/>
    <property type="evidence" value="ECO:0007669"/>
    <property type="project" value="UniProtKB-KW"/>
</dbReference>
<evidence type="ECO:0000256" key="1">
    <source>
        <dbReference type="RuleBase" id="RU363098"/>
    </source>
</evidence>
<reference evidence="3" key="1">
    <citation type="submission" date="2021-01" db="EMBL/GenBank/DDBJ databases">
        <authorList>
            <consortium name="Genoscope - CEA"/>
            <person name="William W."/>
        </authorList>
    </citation>
    <scope>NUCLEOTIDE SEQUENCE</scope>
</reference>
<protein>
    <recommendedName>
        <fullName evidence="1">RNA-dependent RNA polymerase</fullName>
        <ecNumber evidence="1">2.7.7.48</ecNumber>
    </recommendedName>
</protein>
<dbReference type="EMBL" id="CAJJDP010000045">
    <property type="protein sequence ID" value="CAD8164484.1"/>
    <property type="molecule type" value="Genomic_DNA"/>
</dbReference>
<feature type="domain" description="RDRP core" evidence="2">
    <location>
        <begin position="5"/>
        <end position="201"/>
    </location>
</feature>
<dbReference type="Pfam" id="PF05183">
    <property type="entry name" value="RdRP"/>
    <property type="match status" value="1"/>
</dbReference>
<sequence length="404" mass="48725">MRRNDLNEKNCLFIQKVYEKLKLLEIQQLKSKYNILVEKAERLFGVVDQQGILNEGEVICVRRSNDQVQYLEGKLIVVEDCIQSGQKILMATGLSRIEVIGRLKDENAYDEYINCIIFSNKQQNSTPFCTNTYFVSWDKRLIPKRQRINKTKVLQEFEFWKFDQEELTDYLCDFLNNQFLQDVDCNHIGLQQHHNLDCQDIFKMLDSFMVDKPQSYQANKVNIDERFIYRFYWIKEENNYEQYVKQCLGEMHIIKALKCLNHIADTFNAWIKLYDIKDEYEMYSGYYESKMNEEKLESFQEFMMLNLGQLKLELYNILSQIEQERLIQIWIIHLLVIYLPNEKSSESHLLERIVKCVRNQIQKFDDCKLLCSRLTNRSQQWFKGCSWYFFRREIINFEQSSKNE</sequence>
<keyword evidence="1" id="KW-0548">Nucleotidyltransferase</keyword>
<name>A0A8S1UJE9_PAROT</name>
<dbReference type="InterPro" id="IPR057596">
    <property type="entry name" value="RDRP_core"/>
</dbReference>
<keyword evidence="4" id="KW-1185">Reference proteome</keyword>
<dbReference type="PANTHER" id="PTHR23079:SF55">
    <property type="entry name" value="RNA-DIRECTED RNA POLYMERASE"/>
    <property type="match status" value="1"/>
</dbReference>